<evidence type="ECO:0000313" key="3">
    <source>
        <dbReference type="WBParaSite" id="Hba_08354"/>
    </source>
</evidence>
<reference evidence="3" key="1">
    <citation type="submission" date="2016-11" db="UniProtKB">
        <authorList>
            <consortium name="WormBaseParasite"/>
        </authorList>
    </citation>
    <scope>IDENTIFICATION</scope>
</reference>
<keyword evidence="1" id="KW-1133">Transmembrane helix</keyword>
<dbReference type="Pfam" id="PF10327">
    <property type="entry name" value="7TM_GPCR_Sri"/>
    <property type="match status" value="1"/>
</dbReference>
<proteinExistence type="predicted"/>
<evidence type="ECO:0000256" key="1">
    <source>
        <dbReference type="SAM" id="Phobius"/>
    </source>
</evidence>
<dbReference type="WBParaSite" id="Hba_08354">
    <property type="protein sequence ID" value="Hba_08354"/>
    <property type="gene ID" value="Hba_08354"/>
</dbReference>
<protein>
    <submittedName>
        <fullName evidence="3">Uncharacterized protein</fullName>
    </submittedName>
</protein>
<name>A0A1I7WTE0_HETBA</name>
<evidence type="ECO:0000313" key="2">
    <source>
        <dbReference type="Proteomes" id="UP000095283"/>
    </source>
</evidence>
<dbReference type="AlphaFoldDB" id="A0A1I7WTE0"/>
<dbReference type="Proteomes" id="UP000095283">
    <property type="component" value="Unplaced"/>
</dbReference>
<sequence>MDNFTLFDSHNDALLLFYNINGSICILLNLLAIYLIVFKSSTEMGKYRWYLLYYQAKIQNNTYISTRLIIRDCLVSRNRKFSIPNYNSNRKLVLFLLILLHR</sequence>
<keyword evidence="1" id="KW-0812">Transmembrane</keyword>
<dbReference type="InterPro" id="IPR019429">
    <property type="entry name" value="7TM_GPCR_serpentine_rcpt_Sri"/>
</dbReference>
<feature type="transmembrane region" description="Helical" evidence="1">
    <location>
        <begin position="15"/>
        <end position="38"/>
    </location>
</feature>
<keyword evidence="1" id="KW-0472">Membrane</keyword>
<accession>A0A1I7WTE0</accession>
<organism evidence="2 3">
    <name type="scientific">Heterorhabditis bacteriophora</name>
    <name type="common">Entomopathogenic nematode worm</name>
    <dbReference type="NCBI Taxonomy" id="37862"/>
    <lineage>
        <taxon>Eukaryota</taxon>
        <taxon>Metazoa</taxon>
        <taxon>Ecdysozoa</taxon>
        <taxon>Nematoda</taxon>
        <taxon>Chromadorea</taxon>
        <taxon>Rhabditida</taxon>
        <taxon>Rhabditina</taxon>
        <taxon>Rhabditomorpha</taxon>
        <taxon>Strongyloidea</taxon>
        <taxon>Heterorhabditidae</taxon>
        <taxon>Heterorhabditis</taxon>
    </lineage>
</organism>
<keyword evidence="2" id="KW-1185">Reference proteome</keyword>